<keyword evidence="2" id="KW-0805">Transcription regulation</keyword>
<dbReference type="RefSeq" id="WP_307282318.1">
    <property type="nucleotide sequence ID" value="NZ_JAUSVX010000018.1"/>
</dbReference>
<evidence type="ECO:0000256" key="2">
    <source>
        <dbReference type="ARBA" id="ARBA00023015"/>
    </source>
</evidence>
<protein>
    <submittedName>
        <fullName evidence="6">DNA-binding transcriptional LysR family regulator</fullName>
    </submittedName>
</protein>
<dbReference type="SUPFAM" id="SSF53850">
    <property type="entry name" value="Periplasmic binding protein-like II"/>
    <property type="match status" value="1"/>
</dbReference>
<dbReference type="InterPro" id="IPR036390">
    <property type="entry name" value="WH_DNA-bd_sf"/>
</dbReference>
<reference evidence="6 7" key="1">
    <citation type="submission" date="2023-07" db="EMBL/GenBank/DDBJ databases">
        <title>Genomic Encyclopedia of Type Strains, Phase IV (KMG-IV): sequencing the most valuable type-strain genomes for metagenomic binning, comparative biology and taxonomic classification.</title>
        <authorList>
            <person name="Goeker M."/>
        </authorList>
    </citation>
    <scope>NUCLEOTIDE SEQUENCE [LARGE SCALE GENOMIC DNA]</scope>
    <source>
        <strain evidence="6 7">DSM 19619</strain>
    </source>
</reference>
<evidence type="ECO:0000256" key="4">
    <source>
        <dbReference type="ARBA" id="ARBA00023163"/>
    </source>
</evidence>
<comment type="similarity">
    <text evidence="1">Belongs to the LysR transcriptional regulatory family.</text>
</comment>
<evidence type="ECO:0000256" key="3">
    <source>
        <dbReference type="ARBA" id="ARBA00023125"/>
    </source>
</evidence>
<keyword evidence="4" id="KW-0804">Transcription</keyword>
<comment type="caution">
    <text evidence="6">The sequence shown here is derived from an EMBL/GenBank/DDBJ whole genome shotgun (WGS) entry which is preliminary data.</text>
</comment>
<evidence type="ECO:0000259" key="5">
    <source>
        <dbReference type="PROSITE" id="PS50931"/>
    </source>
</evidence>
<keyword evidence="3 6" id="KW-0238">DNA-binding</keyword>
<dbReference type="Pfam" id="PF00126">
    <property type="entry name" value="HTH_1"/>
    <property type="match status" value="1"/>
</dbReference>
<keyword evidence="7" id="KW-1185">Reference proteome</keyword>
<organism evidence="6 7">
    <name type="scientific">Labrys wisconsinensis</name>
    <dbReference type="NCBI Taxonomy" id="425677"/>
    <lineage>
        <taxon>Bacteria</taxon>
        <taxon>Pseudomonadati</taxon>
        <taxon>Pseudomonadota</taxon>
        <taxon>Alphaproteobacteria</taxon>
        <taxon>Hyphomicrobiales</taxon>
        <taxon>Xanthobacteraceae</taxon>
        <taxon>Labrys</taxon>
    </lineage>
</organism>
<dbReference type="GO" id="GO:0003677">
    <property type="term" value="F:DNA binding"/>
    <property type="evidence" value="ECO:0007669"/>
    <property type="project" value="UniProtKB-KW"/>
</dbReference>
<name>A0ABU0JJQ2_9HYPH</name>
<dbReference type="Pfam" id="PF03466">
    <property type="entry name" value="LysR_substrate"/>
    <property type="match status" value="1"/>
</dbReference>
<accession>A0ABU0JJQ2</accession>
<dbReference type="SUPFAM" id="SSF46785">
    <property type="entry name" value="Winged helix' DNA-binding domain"/>
    <property type="match status" value="1"/>
</dbReference>
<evidence type="ECO:0000313" key="6">
    <source>
        <dbReference type="EMBL" id="MDQ0473716.1"/>
    </source>
</evidence>
<dbReference type="PROSITE" id="PS50931">
    <property type="entry name" value="HTH_LYSR"/>
    <property type="match status" value="1"/>
</dbReference>
<dbReference type="EMBL" id="JAUSVX010000018">
    <property type="protein sequence ID" value="MDQ0473716.1"/>
    <property type="molecule type" value="Genomic_DNA"/>
</dbReference>
<proteinExistence type="inferred from homology"/>
<dbReference type="Gene3D" id="1.10.10.10">
    <property type="entry name" value="Winged helix-like DNA-binding domain superfamily/Winged helix DNA-binding domain"/>
    <property type="match status" value="1"/>
</dbReference>
<dbReference type="InterPro" id="IPR005119">
    <property type="entry name" value="LysR_subst-bd"/>
</dbReference>
<dbReference type="InterPro" id="IPR036388">
    <property type="entry name" value="WH-like_DNA-bd_sf"/>
</dbReference>
<feature type="domain" description="HTH lysR-type" evidence="5">
    <location>
        <begin position="5"/>
        <end position="62"/>
    </location>
</feature>
<dbReference type="PANTHER" id="PTHR30126">
    <property type="entry name" value="HTH-TYPE TRANSCRIPTIONAL REGULATOR"/>
    <property type="match status" value="1"/>
</dbReference>
<evidence type="ECO:0000256" key="1">
    <source>
        <dbReference type="ARBA" id="ARBA00009437"/>
    </source>
</evidence>
<dbReference type="PRINTS" id="PR00039">
    <property type="entry name" value="HTHLYSR"/>
</dbReference>
<dbReference type="Gene3D" id="3.40.190.290">
    <property type="match status" value="1"/>
</dbReference>
<dbReference type="InterPro" id="IPR000847">
    <property type="entry name" value="LysR_HTH_N"/>
</dbReference>
<dbReference type="Proteomes" id="UP001242480">
    <property type="component" value="Unassembled WGS sequence"/>
</dbReference>
<dbReference type="PANTHER" id="PTHR30126:SF91">
    <property type="entry name" value="LYSR FAMILY TRANSCRIPTIONAL REGULATOR"/>
    <property type="match status" value="1"/>
</dbReference>
<evidence type="ECO:0000313" key="7">
    <source>
        <dbReference type="Proteomes" id="UP001242480"/>
    </source>
</evidence>
<gene>
    <name evidence="6" type="ORF">QO011_006752</name>
</gene>
<sequence length="331" mass="35738">MIDALTLTQLKVLVAVVETGSFSGAARRLGRVQSAISQTVQTLEETLSLVLFDRSGKTPVVTEAGLAMVEEARQVLRRAAALRHRAEAIADGVEPELTLAVDAVFPSEVLTASLKALQQTFPGLPVALFTEGLGAPEQRLRDGMVRLAIYTILATGAEDLEADLLTHIAMVPVVAAGHPLAQEPGPVGRAALERHTQLILTDRSSLTPNLRGHIYSPRVWRFADLTTRLDFLLAGFGWCHMPIHLVEEHIDAGRLRPLVIPESEGFVLALHAVRRGDDRLGRAGRWLIADLRARLAVWRPCKRAAPGASLAGLLRPSEPARPIAALTSAQP</sequence>